<protein>
    <recommendedName>
        <fullName evidence="3">Winged helix-turn-helix DNA-binding domain</fullName>
    </recommendedName>
</protein>
<evidence type="ECO:0000313" key="1">
    <source>
        <dbReference type="EMBL" id="VVC30701.1"/>
    </source>
</evidence>
<evidence type="ECO:0000313" key="2">
    <source>
        <dbReference type="Proteomes" id="UP000325440"/>
    </source>
</evidence>
<gene>
    <name evidence="1" type="ORF">CINCED_3A001474</name>
</gene>
<name>A0A5E4MJV7_9HEMI</name>
<dbReference type="InterPro" id="IPR052709">
    <property type="entry name" value="Transposase-MT_Hybrid"/>
</dbReference>
<dbReference type="Proteomes" id="UP000325440">
    <property type="component" value="Unassembled WGS sequence"/>
</dbReference>
<reference evidence="1 2" key="1">
    <citation type="submission" date="2019-08" db="EMBL/GenBank/DDBJ databases">
        <authorList>
            <person name="Alioto T."/>
            <person name="Alioto T."/>
            <person name="Gomez Garrido J."/>
        </authorList>
    </citation>
    <scope>NUCLEOTIDE SEQUENCE [LARGE SCALE GENOMIC DNA]</scope>
</reference>
<keyword evidence="2" id="KW-1185">Reference proteome</keyword>
<accession>A0A5E4MJV7</accession>
<evidence type="ECO:0008006" key="3">
    <source>
        <dbReference type="Google" id="ProtNLM"/>
    </source>
</evidence>
<dbReference type="EMBL" id="CABPRJ010000533">
    <property type="protein sequence ID" value="VVC30701.1"/>
    <property type="molecule type" value="Genomic_DNA"/>
</dbReference>
<dbReference type="OrthoDB" id="6613513at2759"/>
<organism evidence="1 2">
    <name type="scientific">Cinara cedri</name>
    <dbReference type="NCBI Taxonomy" id="506608"/>
    <lineage>
        <taxon>Eukaryota</taxon>
        <taxon>Metazoa</taxon>
        <taxon>Ecdysozoa</taxon>
        <taxon>Arthropoda</taxon>
        <taxon>Hexapoda</taxon>
        <taxon>Insecta</taxon>
        <taxon>Pterygota</taxon>
        <taxon>Neoptera</taxon>
        <taxon>Paraneoptera</taxon>
        <taxon>Hemiptera</taxon>
        <taxon>Sternorrhyncha</taxon>
        <taxon>Aphidomorpha</taxon>
        <taxon>Aphidoidea</taxon>
        <taxon>Aphididae</taxon>
        <taxon>Lachninae</taxon>
        <taxon>Cinara</taxon>
    </lineage>
</organism>
<proteinExistence type="predicted"/>
<dbReference type="PANTHER" id="PTHR46060:SF3">
    <property type="entry name" value="PROTEIN GVQW3"/>
    <property type="match status" value="1"/>
</dbReference>
<sequence>MLTEVYRKDTMSRTRVFEWRKRFKDGREEVEDDEHPGRLCTSKSDENVDKIVRNDRRFSIRIIGDMINIDKETVRQILHNNLNMNKVCAKMVGEYIEGDHI</sequence>
<dbReference type="AlphaFoldDB" id="A0A5E4MJV7"/>
<dbReference type="PANTHER" id="PTHR46060">
    <property type="entry name" value="MARINER MOS1 TRANSPOSASE-LIKE PROTEIN"/>
    <property type="match status" value="1"/>
</dbReference>